<protein>
    <submittedName>
        <fullName evidence="3">Lipoprotein</fullName>
    </submittedName>
</protein>
<dbReference type="InterPro" id="IPR025411">
    <property type="entry name" value="DUF4136"/>
</dbReference>
<organism evidence="3 4">
    <name type="scientific">Methylococcus capsulatus</name>
    <dbReference type="NCBI Taxonomy" id="414"/>
    <lineage>
        <taxon>Bacteria</taxon>
        <taxon>Pseudomonadati</taxon>
        <taxon>Pseudomonadota</taxon>
        <taxon>Gammaproteobacteria</taxon>
        <taxon>Methylococcales</taxon>
        <taxon>Methylococcaceae</taxon>
        <taxon>Methylococcus</taxon>
    </lineage>
</organism>
<proteinExistence type="predicted"/>
<sequence>MDRNTSWRRPSAAGLLVAALLAACATIRVDTGFDKNADFSRYRTYSWLNGPASGDASVDRRIVELVDAALRSKGWRRAAEGRGDAAVDVEVLTEEEERNDTYYDGWVLNQNLGPAQTVVTTFREGTLIVNVLDGRSMRPVWRGVAHEMLSGNPAENEKLAEEAIARMFAAFPPGPAPR</sequence>
<feature type="signal peptide" evidence="1">
    <location>
        <begin position="1"/>
        <end position="25"/>
    </location>
</feature>
<dbReference type="AlphaFoldDB" id="A0AA35XT17"/>
<feature type="domain" description="DUF4136" evidence="2">
    <location>
        <begin position="29"/>
        <end position="173"/>
    </location>
</feature>
<feature type="chain" id="PRO_5041359027" evidence="1">
    <location>
        <begin position="26"/>
        <end position="178"/>
    </location>
</feature>
<keyword evidence="3" id="KW-0449">Lipoprotein</keyword>
<name>A0AA35XT17_METCP</name>
<evidence type="ECO:0000256" key="1">
    <source>
        <dbReference type="SAM" id="SignalP"/>
    </source>
</evidence>
<keyword evidence="1" id="KW-0732">Signal</keyword>
<dbReference type="RefSeq" id="WP_050998146.1">
    <property type="nucleotide sequence ID" value="NZ_CP079097.1"/>
</dbReference>
<dbReference type="PROSITE" id="PS51257">
    <property type="entry name" value="PROKAR_LIPOPROTEIN"/>
    <property type="match status" value="1"/>
</dbReference>
<evidence type="ECO:0000313" key="3">
    <source>
        <dbReference type="EMBL" id="CAI8767959.1"/>
    </source>
</evidence>
<dbReference type="Pfam" id="PF13590">
    <property type="entry name" value="DUF4136"/>
    <property type="match status" value="1"/>
</dbReference>
<accession>A0AA35XT17</accession>
<dbReference type="Gene3D" id="3.30.160.670">
    <property type="match status" value="1"/>
</dbReference>
<gene>
    <name evidence="3" type="ORF">MCNOR_0962</name>
</gene>
<evidence type="ECO:0000259" key="2">
    <source>
        <dbReference type="Pfam" id="PF13590"/>
    </source>
</evidence>
<reference evidence="3" key="1">
    <citation type="submission" date="2023-03" db="EMBL/GenBank/DDBJ databases">
        <authorList>
            <person name="Pearce D."/>
        </authorList>
    </citation>
    <scope>NUCLEOTIDE SEQUENCE</scope>
    <source>
        <strain evidence="3">Mc</strain>
    </source>
</reference>
<evidence type="ECO:0000313" key="4">
    <source>
        <dbReference type="Proteomes" id="UP001158598"/>
    </source>
</evidence>
<dbReference type="EMBL" id="OX458332">
    <property type="protein sequence ID" value="CAI8767959.1"/>
    <property type="molecule type" value="Genomic_DNA"/>
</dbReference>
<dbReference type="Proteomes" id="UP001158598">
    <property type="component" value="Chromosome"/>
</dbReference>